<dbReference type="OMA" id="CHFNTER"/>
<dbReference type="Proteomes" id="UP000265040">
    <property type="component" value="Chromosome 7"/>
</dbReference>
<dbReference type="GeneTree" id="ENSGT01120000272041"/>
<reference evidence="2" key="2">
    <citation type="submission" date="2025-08" db="UniProtKB">
        <authorList>
            <consortium name="Ensembl"/>
        </authorList>
    </citation>
    <scope>IDENTIFICATION</scope>
</reference>
<evidence type="ECO:0000256" key="1">
    <source>
        <dbReference type="SAM" id="Phobius"/>
    </source>
</evidence>
<dbReference type="SUPFAM" id="SSF48726">
    <property type="entry name" value="Immunoglobulin"/>
    <property type="match status" value="1"/>
</dbReference>
<reference evidence="2" key="3">
    <citation type="submission" date="2025-09" db="UniProtKB">
        <authorList>
            <consortium name="Ensembl"/>
        </authorList>
    </citation>
    <scope>IDENTIFICATION</scope>
</reference>
<evidence type="ECO:0000313" key="2">
    <source>
        <dbReference type="Ensembl" id="ENSATEP00000035925.1"/>
    </source>
</evidence>
<dbReference type="InParanoid" id="A0A3Q1JR87"/>
<reference evidence="2" key="1">
    <citation type="submission" date="2021-04" db="EMBL/GenBank/DDBJ databases">
        <authorList>
            <consortium name="Wellcome Sanger Institute Data Sharing"/>
        </authorList>
    </citation>
    <scope>NUCLEOTIDE SEQUENCE [LARGE SCALE GENOMIC DNA]</scope>
</reference>
<dbReference type="Gene3D" id="2.60.40.10">
    <property type="entry name" value="Immunoglobulins"/>
    <property type="match status" value="1"/>
</dbReference>
<evidence type="ECO:0000313" key="3">
    <source>
        <dbReference type="Proteomes" id="UP000265040"/>
    </source>
</evidence>
<dbReference type="AlphaFoldDB" id="A0A3Q1JR87"/>
<organism evidence="2 3">
    <name type="scientific">Anabas testudineus</name>
    <name type="common">Climbing perch</name>
    <name type="synonym">Anthias testudineus</name>
    <dbReference type="NCBI Taxonomy" id="64144"/>
    <lineage>
        <taxon>Eukaryota</taxon>
        <taxon>Metazoa</taxon>
        <taxon>Chordata</taxon>
        <taxon>Craniata</taxon>
        <taxon>Vertebrata</taxon>
        <taxon>Euteleostomi</taxon>
        <taxon>Actinopterygii</taxon>
        <taxon>Neopterygii</taxon>
        <taxon>Teleostei</taxon>
        <taxon>Neoteleostei</taxon>
        <taxon>Acanthomorphata</taxon>
        <taxon>Anabantaria</taxon>
        <taxon>Anabantiformes</taxon>
        <taxon>Anabantoidei</taxon>
        <taxon>Anabantidae</taxon>
        <taxon>Anabas</taxon>
    </lineage>
</organism>
<sequence length="222" mass="25216">PHNLIVFFLTLFVFLRFAYVTFGVIQAMLITKTEGEDFRDSFKVDQVGNSRLYLCKNNCSKEDILIETSGNRAQSGRYTVRYDGELYVTITELTQSDSGQYSFGVSNSSVLGSYKTFELRITVKKHFLQGQGGFRKCSDLLLNPLILPESIFTLVSLWSLLTHTQSPVCSVLPLVVSLIVIVLLAAFLLLLYKWKIGTKCNCESPYYFICCHFNTERKKTPL</sequence>
<accession>A0A3Q1JR87</accession>
<name>A0A3Q1JR87_ANATE</name>
<keyword evidence="1" id="KW-1133">Transmembrane helix</keyword>
<keyword evidence="1" id="KW-0472">Membrane</keyword>
<feature type="transmembrane region" description="Helical" evidence="1">
    <location>
        <begin position="171"/>
        <end position="192"/>
    </location>
</feature>
<feature type="transmembrane region" description="Helical" evidence="1">
    <location>
        <begin position="140"/>
        <end position="159"/>
    </location>
</feature>
<protein>
    <recommendedName>
        <fullName evidence="4">Immunoglobulin V-set domain-containing protein</fullName>
    </recommendedName>
</protein>
<dbReference type="OrthoDB" id="9805957at2759"/>
<dbReference type="InterPro" id="IPR013783">
    <property type="entry name" value="Ig-like_fold"/>
</dbReference>
<keyword evidence="1" id="KW-0812">Transmembrane</keyword>
<dbReference type="STRING" id="64144.ENSATEP00000035925"/>
<evidence type="ECO:0008006" key="4">
    <source>
        <dbReference type="Google" id="ProtNLM"/>
    </source>
</evidence>
<feature type="transmembrane region" description="Helical" evidence="1">
    <location>
        <begin position="6"/>
        <end position="30"/>
    </location>
</feature>
<proteinExistence type="predicted"/>
<dbReference type="Ensembl" id="ENSATET00000036439.2">
    <property type="protein sequence ID" value="ENSATEP00000035925.1"/>
    <property type="gene ID" value="ENSATEG00000024689.2"/>
</dbReference>
<dbReference type="InterPro" id="IPR036179">
    <property type="entry name" value="Ig-like_dom_sf"/>
</dbReference>
<keyword evidence="3" id="KW-1185">Reference proteome</keyword>